<evidence type="ECO:0008006" key="4">
    <source>
        <dbReference type="Google" id="ProtNLM"/>
    </source>
</evidence>
<feature type="chain" id="PRO_5006833105" description="Tetratricopeptide repeat-like domain-containing protein" evidence="1">
    <location>
        <begin position="24"/>
        <end position="341"/>
    </location>
</feature>
<gene>
    <name evidence="2" type="ORF">PTRA_b0493</name>
</gene>
<sequence length="341" mass="37861">MQLSYTKLILLLMGMLFSSNVFASAFTPADNEIIAPSNSNIVAQLSVAEINELVINSQYAGQTERLQGVLKTHLATLYNQNPTPQVGYLYARVLQKEHQFDAAIKIATEVLVAEPNHSNSHLLLANIYMTKGKFTAAKGHCTALIGQVSLITVSTCVLDVQSQQQQLIQSYNALKNITHNKNISLATAHVLSEMSYRLNNYQTALSYISHVDLQFAPVSLIVLWADTQLALNNTQQVLNSLAGLLTDNSNLEDAILLRLAIAEKNTNAVSTKWQTMMKSRVALRELRQDTFHASDLAHYYIAVAPNSDKALYWANINWQQAKMSTDKQLLIQAKAMQRATL</sequence>
<accession>A0A0U2VNQ4</accession>
<dbReference type="AlphaFoldDB" id="A0A0U2VNQ4"/>
<dbReference type="Proteomes" id="UP000065261">
    <property type="component" value="Chromosome II"/>
</dbReference>
<organism evidence="2">
    <name type="scientific">Pseudoalteromonas translucida KMM 520</name>
    <dbReference type="NCBI Taxonomy" id="1315283"/>
    <lineage>
        <taxon>Bacteria</taxon>
        <taxon>Pseudomonadati</taxon>
        <taxon>Pseudomonadota</taxon>
        <taxon>Gammaproteobacteria</taxon>
        <taxon>Alteromonadales</taxon>
        <taxon>Pseudoalteromonadaceae</taxon>
        <taxon>Pseudoalteromonas</taxon>
    </lineage>
</organism>
<dbReference type="OrthoDB" id="5761728at2"/>
<dbReference type="Gene3D" id="1.25.40.10">
    <property type="entry name" value="Tetratricopeptide repeat domain"/>
    <property type="match status" value="1"/>
</dbReference>
<dbReference type="EMBL" id="CP011035">
    <property type="protein sequence ID" value="ALS34965.1"/>
    <property type="molecule type" value="Genomic_DNA"/>
</dbReference>
<proteinExistence type="predicted"/>
<dbReference type="InterPro" id="IPR011990">
    <property type="entry name" value="TPR-like_helical_dom_sf"/>
</dbReference>
<evidence type="ECO:0000313" key="2">
    <source>
        <dbReference type="EMBL" id="ALS34965.1"/>
    </source>
</evidence>
<reference evidence="2 3" key="1">
    <citation type="submission" date="2015-03" db="EMBL/GenBank/DDBJ databases">
        <authorList>
            <person name="Murphy D."/>
        </authorList>
    </citation>
    <scope>NUCLEOTIDE SEQUENCE [LARGE SCALE GENOMIC DNA]</scope>
    <source>
        <strain evidence="2 3">KMM 520</strain>
    </source>
</reference>
<dbReference type="RefSeq" id="WP_058374949.1">
    <property type="nucleotide sequence ID" value="NZ_CP011035.1"/>
</dbReference>
<dbReference type="PATRIC" id="fig|1315283.4.peg.3554"/>
<dbReference type="KEGG" id="ptn:PTRA_b0493"/>
<feature type="signal peptide" evidence="1">
    <location>
        <begin position="1"/>
        <end position="23"/>
    </location>
</feature>
<evidence type="ECO:0000313" key="3">
    <source>
        <dbReference type="Proteomes" id="UP000065261"/>
    </source>
</evidence>
<protein>
    <recommendedName>
        <fullName evidence="4">Tetratricopeptide repeat-like domain-containing protein</fullName>
    </recommendedName>
</protein>
<keyword evidence="1" id="KW-0732">Signal</keyword>
<name>A0A0U2VNQ4_9GAMM</name>
<evidence type="ECO:0000256" key="1">
    <source>
        <dbReference type="SAM" id="SignalP"/>
    </source>
</evidence>
<dbReference type="SUPFAM" id="SSF48452">
    <property type="entry name" value="TPR-like"/>
    <property type="match status" value="1"/>
</dbReference>